<dbReference type="InterPro" id="IPR003594">
    <property type="entry name" value="HATPase_dom"/>
</dbReference>
<evidence type="ECO:0000256" key="10">
    <source>
        <dbReference type="SAM" id="Phobius"/>
    </source>
</evidence>
<keyword evidence="3" id="KW-0597">Phosphoprotein</keyword>
<dbReference type="RefSeq" id="WP_369189432.1">
    <property type="nucleotide sequence ID" value="NZ_CP163431.1"/>
</dbReference>
<comment type="catalytic activity">
    <reaction evidence="1">
        <text>ATP + protein L-histidine = ADP + protein N-phospho-L-histidine.</text>
        <dbReference type="EC" id="2.7.13.3"/>
    </reaction>
</comment>
<evidence type="ECO:0000256" key="9">
    <source>
        <dbReference type="SAM" id="MobiDB-lite"/>
    </source>
</evidence>
<dbReference type="CDD" id="cd16917">
    <property type="entry name" value="HATPase_UhpB-NarQ-NarX-like"/>
    <property type="match status" value="1"/>
</dbReference>
<dbReference type="GO" id="GO:0046983">
    <property type="term" value="F:protein dimerization activity"/>
    <property type="evidence" value="ECO:0007669"/>
    <property type="project" value="InterPro"/>
</dbReference>
<evidence type="ECO:0000313" key="13">
    <source>
        <dbReference type="EMBL" id="XDQ03584.1"/>
    </source>
</evidence>
<evidence type="ECO:0000259" key="12">
    <source>
        <dbReference type="Pfam" id="PF07730"/>
    </source>
</evidence>
<dbReference type="Pfam" id="PF07730">
    <property type="entry name" value="HisKA_3"/>
    <property type="match status" value="1"/>
</dbReference>
<protein>
    <recommendedName>
        <fullName evidence="2">histidine kinase</fullName>
        <ecNumber evidence="2">2.7.13.3</ecNumber>
    </recommendedName>
</protein>
<keyword evidence="10" id="KW-1133">Transmembrane helix</keyword>
<dbReference type="AlphaFoldDB" id="A0AB39MC23"/>
<keyword evidence="4" id="KW-0808">Transferase</keyword>
<dbReference type="GO" id="GO:0016020">
    <property type="term" value="C:membrane"/>
    <property type="evidence" value="ECO:0007669"/>
    <property type="project" value="InterPro"/>
</dbReference>
<gene>
    <name evidence="13" type="ORF">AB5J58_27040</name>
</gene>
<dbReference type="Pfam" id="PF02518">
    <property type="entry name" value="HATPase_c"/>
    <property type="match status" value="1"/>
</dbReference>
<name>A0AB39MC23_9ACTN</name>
<evidence type="ECO:0000256" key="5">
    <source>
        <dbReference type="ARBA" id="ARBA00022741"/>
    </source>
</evidence>
<keyword evidence="5" id="KW-0547">Nucleotide-binding</keyword>
<accession>A0AB39MC23</accession>
<dbReference type="InterPro" id="IPR036890">
    <property type="entry name" value="HATPase_C_sf"/>
</dbReference>
<dbReference type="PANTHER" id="PTHR24421">
    <property type="entry name" value="NITRATE/NITRITE SENSOR PROTEIN NARX-RELATED"/>
    <property type="match status" value="1"/>
</dbReference>
<feature type="domain" description="Signal transduction histidine kinase subgroup 3 dimerisation and phosphoacceptor" evidence="12">
    <location>
        <begin position="192"/>
        <end position="259"/>
    </location>
</feature>
<sequence length="440" mass="44091">MVGMWTGVVRSAAGPGRRRIFERGDVIGAGALVACVVVSVIAADGTALKVVVAVLGLCAELGMVLSARALPTPLTWFGVALTIGTGFAIMALVPAGLGEVPVLAAAAVLPMCIPAGPVRNACVALLAVGFGVAVMVIFGSVAGLLSAVGVWLLADRSIEHAALQAERDRAVALLAEVEASRASRQEAAALEERRRIAHEMHDVLAHSLAGLSMQLQAVRAVARRDGAPATLTEPLDRAAELARDGVQEARAAVGALRSVPLRGVADVDSLTRGFPGEARLRVSGRAGRLTPEAGHAVYRAVQEAMTNAARYATGSAIDVDLVWEGSELRAVVRDHGLPAGRGPSGVQGSGTGLRGMADRIEAVGGTVTAGPAPEGPGWRVALRVPVVKDAGAAEGTASEDGAPAGGAVVGGTGTPGTDSGGTGTPGTDSGGMTADGKADA</sequence>
<keyword evidence="8" id="KW-0902">Two-component regulatory system</keyword>
<dbReference type="InterPro" id="IPR011712">
    <property type="entry name" value="Sig_transdc_His_kin_sub3_dim/P"/>
</dbReference>
<evidence type="ECO:0000256" key="8">
    <source>
        <dbReference type="ARBA" id="ARBA00023012"/>
    </source>
</evidence>
<evidence type="ECO:0000256" key="7">
    <source>
        <dbReference type="ARBA" id="ARBA00022840"/>
    </source>
</evidence>
<feature type="domain" description="Histidine kinase/HSP90-like ATPase" evidence="11">
    <location>
        <begin position="296"/>
        <end position="386"/>
    </location>
</feature>
<dbReference type="Gene3D" id="3.30.565.10">
    <property type="entry name" value="Histidine kinase-like ATPase, C-terminal domain"/>
    <property type="match status" value="1"/>
</dbReference>
<keyword evidence="10" id="KW-0472">Membrane</keyword>
<evidence type="ECO:0000256" key="3">
    <source>
        <dbReference type="ARBA" id="ARBA00022553"/>
    </source>
</evidence>
<feature type="transmembrane region" description="Helical" evidence="10">
    <location>
        <begin position="121"/>
        <end position="154"/>
    </location>
</feature>
<organism evidence="13">
    <name type="scientific">Streptomyces sp. R08</name>
    <dbReference type="NCBI Taxonomy" id="3238624"/>
    <lineage>
        <taxon>Bacteria</taxon>
        <taxon>Bacillati</taxon>
        <taxon>Actinomycetota</taxon>
        <taxon>Actinomycetes</taxon>
        <taxon>Kitasatosporales</taxon>
        <taxon>Streptomycetaceae</taxon>
        <taxon>Streptomyces</taxon>
    </lineage>
</organism>
<feature type="transmembrane region" description="Helical" evidence="10">
    <location>
        <begin position="76"/>
        <end position="109"/>
    </location>
</feature>
<dbReference type="EC" id="2.7.13.3" evidence="2"/>
<dbReference type="EMBL" id="CP163431">
    <property type="protein sequence ID" value="XDQ03584.1"/>
    <property type="molecule type" value="Genomic_DNA"/>
</dbReference>
<keyword evidence="10" id="KW-0812">Transmembrane</keyword>
<reference evidence="13" key="1">
    <citation type="submission" date="2024-07" db="EMBL/GenBank/DDBJ databases">
        <authorList>
            <person name="Yu S.T."/>
        </authorList>
    </citation>
    <scope>NUCLEOTIDE SEQUENCE</scope>
    <source>
        <strain evidence="13">R08</strain>
    </source>
</reference>
<feature type="compositionally biased region" description="Gly residues" evidence="9">
    <location>
        <begin position="403"/>
        <end position="424"/>
    </location>
</feature>
<dbReference type="GO" id="GO:0000155">
    <property type="term" value="F:phosphorelay sensor kinase activity"/>
    <property type="evidence" value="ECO:0007669"/>
    <property type="project" value="InterPro"/>
</dbReference>
<dbReference type="GO" id="GO:0005524">
    <property type="term" value="F:ATP binding"/>
    <property type="evidence" value="ECO:0007669"/>
    <property type="project" value="UniProtKB-KW"/>
</dbReference>
<evidence type="ECO:0000256" key="4">
    <source>
        <dbReference type="ARBA" id="ARBA00022679"/>
    </source>
</evidence>
<dbReference type="PANTHER" id="PTHR24421:SF10">
    <property type="entry name" value="NITRATE_NITRITE SENSOR PROTEIN NARQ"/>
    <property type="match status" value="1"/>
</dbReference>
<evidence type="ECO:0000256" key="1">
    <source>
        <dbReference type="ARBA" id="ARBA00000085"/>
    </source>
</evidence>
<evidence type="ECO:0000256" key="2">
    <source>
        <dbReference type="ARBA" id="ARBA00012438"/>
    </source>
</evidence>
<feature type="region of interest" description="Disordered" evidence="9">
    <location>
        <begin position="393"/>
        <end position="440"/>
    </location>
</feature>
<keyword evidence="6 13" id="KW-0418">Kinase</keyword>
<evidence type="ECO:0000259" key="11">
    <source>
        <dbReference type="Pfam" id="PF02518"/>
    </source>
</evidence>
<dbReference type="InterPro" id="IPR050482">
    <property type="entry name" value="Sensor_HK_TwoCompSys"/>
</dbReference>
<evidence type="ECO:0000256" key="6">
    <source>
        <dbReference type="ARBA" id="ARBA00022777"/>
    </source>
</evidence>
<dbReference type="Gene3D" id="1.20.5.1930">
    <property type="match status" value="1"/>
</dbReference>
<proteinExistence type="predicted"/>
<feature type="transmembrane region" description="Helical" evidence="10">
    <location>
        <begin position="50"/>
        <end position="70"/>
    </location>
</feature>
<feature type="transmembrane region" description="Helical" evidence="10">
    <location>
        <begin position="26"/>
        <end position="43"/>
    </location>
</feature>
<keyword evidence="7" id="KW-0067">ATP-binding</keyword>
<dbReference type="SUPFAM" id="SSF55874">
    <property type="entry name" value="ATPase domain of HSP90 chaperone/DNA topoisomerase II/histidine kinase"/>
    <property type="match status" value="1"/>
</dbReference>